<evidence type="ECO:0000313" key="4">
    <source>
        <dbReference type="EMBL" id="OQR67905.1"/>
    </source>
</evidence>
<dbReference type="PANTHER" id="PTHR13292">
    <property type="entry name" value="AUTOPHAGY-RELATED PROTEIN 101"/>
    <property type="match status" value="1"/>
</dbReference>
<dbReference type="GO" id="GO:0000407">
    <property type="term" value="C:phagophore assembly site"/>
    <property type="evidence" value="ECO:0007669"/>
    <property type="project" value="TreeGrafter"/>
</dbReference>
<evidence type="ECO:0000256" key="3">
    <source>
        <dbReference type="ARBA" id="ARBA00023006"/>
    </source>
</evidence>
<proteinExistence type="inferred from homology"/>
<evidence type="ECO:0000256" key="2">
    <source>
        <dbReference type="ARBA" id="ARBA00018874"/>
    </source>
</evidence>
<name>A0A1V9X2V4_9ACAR</name>
<comment type="caution">
    <text evidence="4">The sequence shown here is derived from an EMBL/GenBank/DDBJ whole genome shotgun (WGS) entry which is preliminary data.</text>
</comment>
<dbReference type="GO" id="GO:1990316">
    <property type="term" value="C:Atg1/ULK1 kinase complex"/>
    <property type="evidence" value="ECO:0007669"/>
    <property type="project" value="TreeGrafter"/>
</dbReference>
<dbReference type="STRING" id="418985.A0A1V9X2V4"/>
<dbReference type="InParanoid" id="A0A1V9X2V4"/>
<evidence type="ECO:0000313" key="5">
    <source>
        <dbReference type="Proteomes" id="UP000192247"/>
    </source>
</evidence>
<sequence>VRCSSDELNRDLCREVRNFSNALRDAEADCGGLAREGQIQLEFYQKKKRTVWALFEESIPWEVWVLKVKTVKLPNEAERQKQRCAVSEELAEAMFSVAASMNRNEYVPRTNRQEDLDLIFNTRYSDIQPYLFKVGYQTDVEQPSPTLHTFRKIIRGTLADFI</sequence>
<keyword evidence="5" id="KW-1185">Reference proteome</keyword>
<evidence type="ECO:0000256" key="1">
    <source>
        <dbReference type="ARBA" id="ARBA00007130"/>
    </source>
</evidence>
<dbReference type="OrthoDB" id="10259639at2759"/>
<dbReference type="PANTHER" id="PTHR13292:SF0">
    <property type="entry name" value="AUTOPHAGY-RELATED PROTEIN 101"/>
    <property type="match status" value="1"/>
</dbReference>
<dbReference type="GO" id="GO:0019901">
    <property type="term" value="F:protein kinase binding"/>
    <property type="evidence" value="ECO:0007669"/>
    <property type="project" value="TreeGrafter"/>
</dbReference>
<dbReference type="AlphaFoldDB" id="A0A1V9X2V4"/>
<gene>
    <name evidence="4" type="ORF">BIW11_02115</name>
</gene>
<protein>
    <recommendedName>
        <fullName evidence="2">Autophagy-related protein 101</fullName>
    </recommendedName>
</protein>
<reference evidence="4 5" key="1">
    <citation type="journal article" date="2017" name="Gigascience">
        <title>Draft genome of the honey bee ectoparasitic mite, Tropilaelaps mercedesae, is shaped by the parasitic life history.</title>
        <authorList>
            <person name="Dong X."/>
            <person name="Armstrong S.D."/>
            <person name="Xia D."/>
            <person name="Makepeace B.L."/>
            <person name="Darby A.C."/>
            <person name="Kadowaki T."/>
        </authorList>
    </citation>
    <scope>NUCLEOTIDE SEQUENCE [LARGE SCALE GENOMIC DNA]</scope>
    <source>
        <strain evidence="4">Wuxi-XJTLU</strain>
    </source>
</reference>
<dbReference type="FunCoup" id="A0A1V9X2V4">
    <property type="interactions" value="125"/>
</dbReference>
<dbReference type="GO" id="GO:0000045">
    <property type="term" value="P:autophagosome assembly"/>
    <property type="evidence" value="ECO:0007669"/>
    <property type="project" value="TreeGrafter"/>
</dbReference>
<organism evidence="4 5">
    <name type="scientific">Tropilaelaps mercedesae</name>
    <dbReference type="NCBI Taxonomy" id="418985"/>
    <lineage>
        <taxon>Eukaryota</taxon>
        <taxon>Metazoa</taxon>
        <taxon>Ecdysozoa</taxon>
        <taxon>Arthropoda</taxon>
        <taxon>Chelicerata</taxon>
        <taxon>Arachnida</taxon>
        <taxon>Acari</taxon>
        <taxon>Parasitiformes</taxon>
        <taxon>Mesostigmata</taxon>
        <taxon>Gamasina</taxon>
        <taxon>Dermanyssoidea</taxon>
        <taxon>Laelapidae</taxon>
        <taxon>Tropilaelaps</taxon>
    </lineage>
</organism>
<dbReference type="Proteomes" id="UP000192247">
    <property type="component" value="Unassembled WGS sequence"/>
</dbReference>
<dbReference type="Pfam" id="PF07855">
    <property type="entry name" value="ATG101"/>
    <property type="match status" value="1"/>
</dbReference>
<keyword evidence="3" id="KW-0072">Autophagy</keyword>
<dbReference type="InterPro" id="IPR012445">
    <property type="entry name" value="ATG101"/>
</dbReference>
<dbReference type="EMBL" id="MNPL01026898">
    <property type="protein sequence ID" value="OQR67905.1"/>
    <property type="molecule type" value="Genomic_DNA"/>
</dbReference>
<accession>A0A1V9X2V4</accession>
<comment type="similarity">
    <text evidence="1">Belongs to the ATG101 family.</text>
</comment>
<feature type="non-terminal residue" evidence="4">
    <location>
        <position position="1"/>
    </location>
</feature>